<keyword evidence="8" id="KW-0326">Glycosidase</keyword>
<sequence length="943" mass="105574">MRQREEIIPVQLTVESLVNPLGIGIAQPQLSWKLSTEARGVMQTAYRIVVASNDGDLALGTNLIWDSGKVVSDRSVHVKYEGPACVSRGRYVWKVMMWDQQEQPSAWSEAASWEMGLLSEGDWRAKWIEPEQTPVTPEETINLFVMFSGKYNNDPEVTDRLHPCQLVRTSFQASAPVARARIYATAHGVYQLELNGQRVGDREFAPEYTNYNQYLMVQTYDVTALVQTGENALGAVLADGWYAGRISLTGSSCQYGDRLGLLMQLELEYEDGTRNIIGSDGTFRSSTGPWVYSDIFIGEKYDARLEQQGFSTAGFDDSAWLPVHEANHSLSNLVAEYGEPVRAVKELPAQSVVVTPKGETLIDFGQVIAGRVRMQVTGVAGTEVTLEHSETLDSEGNYLFNINGRHKHQKDIYVLRGGEREVFEPKFTFHGFRYVKVTGYPGDVKADNFHAVVLSSDLEQNGDFSCSDERINRLQANIVWSQRGNMLSIPTDCPQRERLGYTGDFQVFAKTASLNMGMNAFISRWLTNLRLEQREDGQVPNTVPWNRSEREHDESLNVSSAGWGDAAVIVPWTMYQAYGDKRILEDSYASMTGWVEYVIRTAASHIPDELKNCEDAERLERQQYLWNTGFHFGDWLTPSLSMSLDGERVDMMKSAFQTSELVSTCFYAHSTELLAAAAELLGHDADAERYKALSEKVREAFAAEYLREDGRLKAHLQGIYVLALQHRMIPDERRAQTLGHLVDLIEANGYRLDTGFMSIPFLMDVLSENGRADVAYKLLYQTNCPSWLYEIEQGATTIWEAWNTILPSGRVLPVSQNHYAFGCVGSWLYTHIAGIESLQPGYKQFRIHPHPDCGLTQAEAVHESVYGTIRSQWQREGELFTLSVTVPANTTAQIHLPGAIMHEVSESGAPLADAAYLSAEQAGEGVAVQAGSGTYSFHYRLQS</sequence>
<evidence type="ECO:0000256" key="3">
    <source>
        <dbReference type="ARBA" id="ARBA00022801"/>
    </source>
</evidence>
<dbReference type="Gene3D" id="2.60.420.10">
    <property type="entry name" value="Maltose phosphorylase, domain 3"/>
    <property type="match status" value="1"/>
</dbReference>
<dbReference type="InterPro" id="IPR012341">
    <property type="entry name" value="6hp_glycosidase-like_sf"/>
</dbReference>
<reference evidence="8 9" key="1">
    <citation type="submission" date="2020-08" db="EMBL/GenBank/DDBJ databases">
        <title>Genomic Encyclopedia of Type Strains, Phase III (KMG-III): the genomes of soil and plant-associated and newly described type strains.</title>
        <authorList>
            <person name="Whitman W."/>
        </authorList>
    </citation>
    <scope>NUCLEOTIDE SEQUENCE [LARGE SCALE GENOMIC DNA]</scope>
    <source>
        <strain evidence="8 9">CECT 5862</strain>
    </source>
</reference>
<comment type="catalytic activity">
    <reaction evidence="1">
        <text>Hydrolysis of terminal non-reducing alpha-L-rhamnose residues in alpha-L-rhamnosides.</text>
        <dbReference type="EC" id="3.2.1.40"/>
    </reaction>
</comment>
<dbReference type="PANTHER" id="PTHR33307">
    <property type="entry name" value="ALPHA-RHAMNOSIDASE (EUROFUNG)"/>
    <property type="match status" value="1"/>
</dbReference>
<dbReference type="Proteomes" id="UP000570361">
    <property type="component" value="Unassembled WGS sequence"/>
</dbReference>
<name>A0A7W5B118_9BACL</name>
<accession>A0A7W5B118</accession>
<dbReference type="Pfam" id="PF05592">
    <property type="entry name" value="Bac_rhamnosid"/>
    <property type="match status" value="1"/>
</dbReference>
<feature type="domain" description="Alpha-L-rhamnosidase concanavalin-like" evidence="4">
    <location>
        <begin position="355"/>
        <end position="454"/>
    </location>
</feature>
<dbReference type="GO" id="GO:0030596">
    <property type="term" value="F:alpha-L-rhamnosidase activity"/>
    <property type="evidence" value="ECO:0007669"/>
    <property type="project" value="UniProtKB-EC"/>
</dbReference>
<feature type="domain" description="Alpha-L-rhamnosidase six-hairpin glycosidase" evidence="6">
    <location>
        <begin position="460"/>
        <end position="832"/>
    </location>
</feature>
<comment type="caution">
    <text evidence="8">The sequence shown here is derived from an EMBL/GenBank/DDBJ whole genome shotgun (WGS) entry which is preliminary data.</text>
</comment>
<evidence type="ECO:0000259" key="4">
    <source>
        <dbReference type="Pfam" id="PF05592"/>
    </source>
</evidence>
<protein>
    <recommendedName>
        <fullName evidence="2">alpha-L-rhamnosidase</fullName>
        <ecNumber evidence="2">3.2.1.40</ecNumber>
    </recommendedName>
</protein>
<dbReference type="EC" id="3.2.1.40" evidence="2"/>
<dbReference type="InterPro" id="IPR016007">
    <property type="entry name" value="Alpha_rhamnosid"/>
</dbReference>
<dbReference type="Gene3D" id="2.60.40.10">
    <property type="entry name" value="Immunoglobulins"/>
    <property type="match status" value="1"/>
</dbReference>
<evidence type="ECO:0000259" key="5">
    <source>
        <dbReference type="Pfam" id="PF08531"/>
    </source>
</evidence>
<dbReference type="InterPro" id="IPR013737">
    <property type="entry name" value="Bac_rhamnosid_N"/>
</dbReference>
<dbReference type="Pfam" id="PF17389">
    <property type="entry name" value="Bac_rhamnosid6H"/>
    <property type="match status" value="1"/>
</dbReference>
<evidence type="ECO:0000256" key="2">
    <source>
        <dbReference type="ARBA" id="ARBA00012652"/>
    </source>
</evidence>
<feature type="domain" description="Alpha-L-rhamnosidase C-terminal" evidence="7">
    <location>
        <begin position="834"/>
        <end position="903"/>
    </location>
</feature>
<feature type="domain" description="Bacterial alpha-L-rhamnosidase N-terminal" evidence="5">
    <location>
        <begin position="177"/>
        <end position="344"/>
    </location>
</feature>
<dbReference type="Gene3D" id="1.50.10.10">
    <property type="match status" value="1"/>
</dbReference>
<dbReference type="Pfam" id="PF17390">
    <property type="entry name" value="Bac_rhamnosid_C"/>
    <property type="match status" value="1"/>
</dbReference>
<dbReference type="InterPro" id="IPR035396">
    <property type="entry name" value="Bac_rhamnosid6H"/>
</dbReference>
<dbReference type="RefSeq" id="WP_183602591.1">
    <property type="nucleotide sequence ID" value="NZ_JACHXK010000012.1"/>
</dbReference>
<dbReference type="AlphaFoldDB" id="A0A7W5B118"/>
<gene>
    <name evidence="8" type="ORF">FHS18_004575</name>
</gene>
<organism evidence="8 9">
    <name type="scientific">Paenibacillus phyllosphaerae</name>
    <dbReference type="NCBI Taxonomy" id="274593"/>
    <lineage>
        <taxon>Bacteria</taxon>
        <taxon>Bacillati</taxon>
        <taxon>Bacillota</taxon>
        <taxon>Bacilli</taxon>
        <taxon>Bacillales</taxon>
        <taxon>Paenibacillaceae</taxon>
        <taxon>Paenibacillus</taxon>
    </lineage>
</organism>
<evidence type="ECO:0000313" key="8">
    <source>
        <dbReference type="EMBL" id="MBB3112474.1"/>
    </source>
</evidence>
<evidence type="ECO:0000259" key="7">
    <source>
        <dbReference type="Pfam" id="PF17390"/>
    </source>
</evidence>
<keyword evidence="9" id="KW-1185">Reference proteome</keyword>
<dbReference type="Gene3D" id="2.60.120.260">
    <property type="entry name" value="Galactose-binding domain-like"/>
    <property type="match status" value="2"/>
</dbReference>
<dbReference type="SUPFAM" id="SSF48208">
    <property type="entry name" value="Six-hairpin glycosidases"/>
    <property type="match status" value="1"/>
</dbReference>
<dbReference type="EMBL" id="JACHXK010000012">
    <property type="protein sequence ID" value="MBB3112474.1"/>
    <property type="molecule type" value="Genomic_DNA"/>
</dbReference>
<dbReference type="InterPro" id="IPR013783">
    <property type="entry name" value="Ig-like_fold"/>
</dbReference>
<evidence type="ECO:0000313" key="9">
    <source>
        <dbReference type="Proteomes" id="UP000570361"/>
    </source>
</evidence>
<dbReference type="GO" id="GO:0005975">
    <property type="term" value="P:carbohydrate metabolic process"/>
    <property type="evidence" value="ECO:0007669"/>
    <property type="project" value="InterPro"/>
</dbReference>
<dbReference type="PIRSF" id="PIRSF010631">
    <property type="entry name" value="A-rhamnsds"/>
    <property type="match status" value="1"/>
</dbReference>
<dbReference type="Pfam" id="PF08531">
    <property type="entry name" value="Bac_rhamnosid_N"/>
    <property type="match status" value="1"/>
</dbReference>
<dbReference type="InterPro" id="IPR008928">
    <property type="entry name" value="6-hairpin_glycosidase_sf"/>
</dbReference>
<evidence type="ECO:0000259" key="6">
    <source>
        <dbReference type="Pfam" id="PF17389"/>
    </source>
</evidence>
<dbReference type="InterPro" id="IPR008902">
    <property type="entry name" value="Rhamnosid_concanavalin"/>
</dbReference>
<dbReference type="PANTHER" id="PTHR33307:SF6">
    <property type="entry name" value="ALPHA-RHAMNOSIDASE (EUROFUNG)-RELATED"/>
    <property type="match status" value="1"/>
</dbReference>
<dbReference type="InterPro" id="IPR035398">
    <property type="entry name" value="Bac_rhamnosid_C"/>
</dbReference>
<dbReference type="Pfam" id="PF25788">
    <property type="entry name" value="Ig_Rha78A_N"/>
    <property type="match status" value="1"/>
</dbReference>
<proteinExistence type="predicted"/>
<evidence type="ECO:0000256" key="1">
    <source>
        <dbReference type="ARBA" id="ARBA00001445"/>
    </source>
</evidence>
<keyword evidence="3 8" id="KW-0378">Hydrolase</keyword>